<dbReference type="Proteomes" id="UP000264820">
    <property type="component" value="Unplaced"/>
</dbReference>
<name>A0A3Q2Y4Q5_HIPCM</name>
<evidence type="ECO:0000313" key="3">
    <source>
        <dbReference type="Ensembl" id="ENSHCOP00000007906.1"/>
    </source>
</evidence>
<dbReference type="GO" id="GO:0003341">
    <property type="term" value="P:cilium movement"/>
    <property type="evidence" value="ECO:0007669"/>
    <property type="project" value="InterPro"/>
</dbReference>
<dbReference type="STRING" id="109280.ENSHCOP00000007906"/>
<evidence type="ECO:0000259" key="2">
    <source>
        <dbReference type="Pfam" id="PF22067"/>
    </source>
</evidence>
<proteinExistence type="predicted"/>
<dbReference type="GeneTree" id="ENSGT00940000173761"/>
<sequence>KSNGLIQVDPSELHFSGFKLEKDYVKSVKLINISSRVLNIHIIPTQTKHFRTNYAKKCRLIPGLAYTVKVKFCPHEWTRVSDCIRVHCEDDENLLIPVHAYPATAHVHIPTRVDLPAAPLGQRYVHIIPLSCRSPADLEFEVHLIEPHEAFSIHPLTGVIPANGQSKITITFRPCRYETCQVTVRLLVSQFNTKSYLCTVTGSLIIILFSLSELIGLIFAFTFVLFQIMCALPISFTTVKF</sequence>
<dbReference type="AlphaFoldDB" id="A0A3Q2Y4Q5"/>
<dbReference type="Ensembl" id="ENSHCOT00000001205.1">
    <property type="protein sequence ID" value="ENSHCOP00000007906.1"/>
    <property type="gene ID" value="ENSHCOG00000010041.1"/>
</dbReference>
<protein>
    <recommendedName>
        <fullName evidence="2">Cep192-like domain-containing protein</fullName>
    </recommendedName>
</protein>
<keyword evidence="4" id="KW-1185">Reference proteome</keyword>
<reference evidence="3" key="1">
    <citation type="submission" date="2025-08" db="UniProtKB">
        <authorList>
            <consortium name="Ensembl"/>
        </authorList>
    </citation>
    <scope>IDENTIFICATION</scope>
</reference>
<organism evidence="3 4">
    <name type="scientific">Hippocampus comes</name>
    <name type="common">Tiger tail seahorse</name>
    <dbReference type="NCBI Taxonomy" id="109280"/>
    <lineage>
        <taxon>Eukaryota</taxon>
        <taxon>Metazoa</taxon>
        <taxon>Chordata</taxon>
        <taxon>Craniata</taxon>
        <taxon>Vertebrata</taxon>
        <taxon>Euteleostomi</taxon>
        <taxon>Actinopterygii</taxon>
        <taxon>Neopterygii</taxon>
        <taxon>Teleostei</taxon>
        <taxon>Neoteleostei</taxon>
        <taxon>Acanthomorphata</taxon>
        <taxon>Syngnathiaria</taxon>
        <taxon>Syngnathiformes</taxon>
        <taxon>Syngnathoidei</taxon>
        <taxon>Syngnathidae</taxon>
        <taxon>Hippocampus</taxon>
    </lineage>
</organism>
<keyword evidence="1" id="KW-1133">Transmembrane helix</keyword>
<dbReference type="PANTHER" id="PTHR46500">
    <property type="entry name" value="CILIA- AND FLAGELLA-ASSOCIATED PROTEIN 221"/>
    <property type="match status" value="1"/>
</dbReference>
<keyword evidence="1" id="KW-0472">Membrane</keyword>
<dbReference type="OMA" id="YECIFTG"/>
<dbReference type="Pfam" id="PF24771">
    <property type="entry name" value="Ig_CFAP74_1st"/>
    <property type="match status" value="1"/>
</dbReference>
<accession>A0A3Q2Y4Q5</accession>
<feature type="domain" description="Cep192-like" evidence="2">
    <location>
        <begin position="113"/>
        <end position="203"/>
    </location>
</feature>
<evidence type="ECO:0000313" key="4">
    <source>
        <dbReference type="Proteomes" id="UP000264820"/>
    </source>
</evidence>
<dbReference type="PANTHER" id="PTHR46500:SF1">
    <property type="entry name" value="CILIA- AND FLAGELLA-ASSOCIATED PROTEIN 221"/>
    <property type="match status" value="1"/>
</dbReference>
<dbReference type="InterPro" id="IPR054089">
    <property type="entry name" value="Cep192-like_D3"/>
</dbReference>
<evidence type="ECO:0000256" key="1">
    <source>
        <dbReference type="SAM" id="Phobius"/>
    </source>
</evidence>
<keyword evidence="1" id="KW-0812">Transmembrane</keyword>
<dbReference type="Gene3D" id="2.60.40.10">
    <property type="entry name" value="Immunoglobulins"/>
    <property type="match status" value="2"/>
</dbReference>
<dbReference type="GO" id="GO:0097729">
    <property type="term" value="C:9+2 motile cilium"/>
    <property type="evidence" value="ECO:0007669"/>
    <property type="project" value="TreeGrafter"/>
</dbReference>
<dbReference type="GO" id="GO:0044458">
    <property type="term" value="P:motile cilium assembly"/>
    <property type="evidence" value="ECO:0007669"/>
    <property type="project" value="TreeGrafter"/>
</dbReference>
<dbReference type="InterPro" id="IPR029676">
    <property type="entry name" value="CFAP221"/>
</dbReference>
<reference evidence="3" key="2">
    <citation type="submission" date="2025-09" db="UniProtKB">
        <authorList>
            <consortium name="Ensembl"/>
        </authorList>
    </citation>
    <scope>IDENTIFICATION</scope>
</reference>
<feature type="transmembrane region" description="Helical" evidence="1">
    <location>
        <begin position="217"/>
        <end position="239"/>
    </location>
</feature>
<dbReference type="InterPro" id="IPR013783">
    <property type="entry name" value="Ig-like_fold"/>
</dbReference>
<dbReference type="Pfam" id="PF22067">
    <property type="entry name" value="Cep192_D3"/>
    <property type="match status" value="1"/>
</dbReference>